<dbReference type="RefSeq" id="WP_089839053.1">
    <property type="nucleotide sequence ID" value="NZ_FNBN01000017.1"/>
</dbReference>
<dbReference type="AlphaFoldDB" id="A0A1G8E8X5"/>
<evidence type="ECO:0000256" key="6">
    <source>
        <dbReference type="ARBA" id="ARBA00023295"/>
    </source>
</evidence>
<sequence length="163" mass="18113">MDLGTQGEKLIKHFEKCRLTAYQDSKGVWTIGWGNTVYEDEKPVKKGDVITQQRADALFASIKKGFVAKVNKLVTGVTLKQQQFDALVSFAYNVGADMNNNGIAEGLGDSTLLKVVKANPKDPVVVMEFLKWNVSGGKVLDGLTRRRKAEAYLYMSGELEFFE</sequence>
<dbReference type="GO" id="GO:0016998">
    <property type="term" value="P:cell wall macromolecule catabolic process"/>
    <property type="evidence" value="ECO:0007669"/>
    <property type="project" value="InterPro"/>
</dbReference>
<dbReference type="InterPro" id="IPR033907">
    <property type="entry name" value="Endolysin_autolysin"/>
</dbReference>
<name>A0A1G8E8X5_CHIFI</name>
<comment type="catalytic activity">
    <reaction evidence="1 7">
        <text>Hydrolysis of (1-&gt;4)-beta-linkages between N-acetylmuramic acid and N-acetyl-D-glucosamine residues in a peptidoglycan and between N-acetyl-D-glucosamine residues in chitodextrins.</text>
        <dbReference type="EC" id="3.2.1.17"/>
    </reaction>
</comment>
<dbReference type="GO" id="GO:0042742">
    <property type="term" value="P:defense response to bacterium"/>
    <property type="evidence" value="ECO:0007669"/>
    <property type="project" value="UniProtKB-KW"/>
</dbReference>
<dbReference type="Pfam" id="PF00959">
    <property type="entry name" value="Phage_lysozyme"/>
    <property type="match status" value="1"/>
</dbReference>
<dbReference type="GO" id="GO:0031640">
    <property type="term" value="P:killing of cells of another organism"/>
    <property type="evidence" value="ECO:0007669"/>
    <property type="project" value="UniProtKB-KW"/>
</dbReference>
<dbReference type="InterPro" id="IPR002196">
    <property type="entry name" value="Glyco_hydro_24"/>
</dbReference>
<evidence type="ECO:0000256" key="7">
    <source>
        <dbReference type="RuleBase" id="RU003788"/>
    </source>
</evidence>
<dbReference type="Gene3D" id="1.10.530.40">
    <property type="match status" value="1"/>
</dbReference>
<reference evidence="8 9" key="1">
    <citation type="submission" date="2016-10" db="EMBL/GenBank/DDBJ databases">
        <authorList>
            <person name="de Groot N.N."/>
        </authorList>
    </citation>
    <scope>NUCLEOTIDE SEQUENCE [LARGE SCALE GENOMIC DNA]</scope>
    <source>
        <strain evidence="8 9">DSM 527</strain>
    </source>
</reference>
<accession>A0A1G8E8X5</accession>
<dbReference type="SUPFAM" id="SSF53955">
    <property type="entry name" value="Lysozyme-like"/>
    <property type="match status" value="1"/>
</dbReference>
<evidence type="ECO:0000313" key="9">
    <source>
        <dbReference type="Proteomes" id="UP000199045"/>
    </source>
</evidence>
<dbReference type="EC" id="3.2.1.17" evidence="7"/>
<dbReference type="EMBL" id="FNBN01000017">
    <property type="protein sequence ID" value="SDH66301.1"/>
    <property type="molecule type" value="Genomic_DNA"/>
</dbReference>
<keyword evidence="3 7" id="KW-0081">Bacteriolytic enzyme</keyword>
<evidence type="ECO:0000256" key="3">
    <source>
        <dbReference type="ARBA" id="ARBA00022638"/>
    </source>
</evidence>
<evidence type="ECO:0000313" key="8">
    <source>
        <dbReference type="EMBL" id="SDH66301.1"/>
    </source>
</evidence>
<evidence type="ECO:0000256" key="2">
    <source>
        <dbReference type="ARBA" id="ARBA00022529"/>
    </source>
</evidence>
<proteinExistence type="inferred from homology"/>
<evidence type="ECO:0000256" key="4">
    <source>
        <dbReference type="ARBA" id="ARBA00022801"/>
    </source>
</evidence>
<keyword evidence="5" id="KW-1035">Host cytoplasm</keyword>
<dbReference type="InterPro" id="IPR034690">
    <property type="entry name" value="Endolysin_T4_type"/>
</dbReference>
<dbReference type="GO" id="GO:0003796">
    <property type="term" value="F:lysozyme activity"/>
    <property type="evidence" value="ECO:0007669"/>
    <property type="project" value="UniProtKB-EC"/>
</dbReference>
<dbReference type="InterPro" id="IPR051018">
    <property type="entry name" value="Bacteriophage_GH24"/>
</dbReference>
<keyword evidence="2 7" id="KW-0929">Antimicrobial</keyword>
<evidence type="ECO:0000256" key="1">
    <source>
        <dbReference type="ARBA" id="ARBA00000632"/>
    </source>
</evidence>
<dbReference type="InterPro" id="IPR023347">
    <property type="entry name" value="Lysozyme_dom_sf"/>
</dbReference>
<organism evidence="8 9">
    <name type="scientific">Chitinophaga filiformis</name>
    <name type="common">Myxococcus filiformis</name>
    <name type="synonym">Flexibacter filiformis</name>
    <dbReference type="NCBI Taxonomy" id="104663"/>
    <lineage>
        <taxon>Bacteria</taxon>
        <taxon>Pseudomonadati</taxon>
        <taxon>Bacteroidota</taxon>
        <taxon>Chitinophagia</taxon>
        <taxon>Chitinophagales</taxon>
        <taxon>Chitinophagaceae</taxon>
        <taxon>Chitinophaga</taxon>
    </lineage>
</organism>
<dbReference type="HAMAP" id="MF_04110">
    <property type="entry name" value="ENDOLYSIN_T4"/>
    <property type="match status" value="1"/>
</dbReference>
<keyword evidence="4 7" id="KW-0378">Hydrolase</keyword>
<dbReference type="PANTHER" id="PTHR38107:SF3">
    <property type="entry name" value="LYSOZYME RRRD-RELATED"/>
    <property type="match status" value="1"/>
</dbReference>
<dbReference type="PANTHER" id="PTHR38107">
    <property type="match status" value="1"/>
</dbReference>
<dbReference type="GO" id="GO:0009253">
    <property type="term" value="P:peptidoglycan catabolic process"/>
    <property type="evidence" value="ECO:0007669"/>
    <property type="project" value="InterPro"/>
</dbReference>
<gene>
    <name evidence="8" type="ORF">SAMN04488121_11735</name>
</gene>
<evidence type="ECO:0000256" key="5">
    <source>
        <dbReference type="ARBA" id="ARBA00023200"/>
    </source>
</evidence>
<dbReference type="CDD" id="cd00737">
    <property type="entry name" value="lyz_endolysin_autolysin"/>
    <property type="match status" value="1"/>
</dbReference>
<comment type="similarity">
    <text evidence="7">Belongs to the glycosyl hydrolase 24 family.</text>
</comment>
<dbReference type="OrthoDB" id="5327667at2"/>
<protein>
    <recommendedName>
        <fullName evidence="7">Lysozyme</fullName>
        <ecNumber evidence="7">3.2.1.17</ecNumber>
    </recommendedName>
</protein>
<dbReference type="InterPro" id="IPR023346">
    <property type="entry name" value="Lysozyme-like_dom_sf"/>
</dbReference>
<dbReference type="Proteomes" id="UP000199045">
    <property type="component" value="Unassembled WGS sequence"/>
</dbReference>
<keyword evidence="6 7" id="KW-0326">Glycosidase</keyword>